<name>A0A6P1ZF65_9BACT</name>
<dbReference type="CDD" id="cd06257">
    <property type="entry name" value="DnaJ"/>
    <property type="match status" value="1"/>
</dbReference>
<dbReference type="InterPro" id="IPR036869">
    <property type="entry name" value="J_dom_sf"/>
</dbReference>
<dbReference type="Gene3D" id="1.10.287.110">
    <property type="entry name" value="DnaJ domain"/>
    <property type="match status" value="1"/>
</dbReference>
<gene>
    <name evidence="4" type="ORF">DQK91_11730</name>
    <name evidence="3" type="ORF">E8L03_02320</name>
</gene>
<protein>
    <submittedName>
        <fullName evidence="4">Molecular chaperone DnaJ</fullName>
    </submittedName>
</protein>
<dbReference type="PANTHER" id="PTHR44240:SF10">
    <property type="entry name" value="J DOMAIN-CONTAINING PROTEIN"/>
    <property type="match status" value="1"/>
</dbReference>
<dbReference type="PANTHER" id="PTHR44240">
    <property type="entry name" value="DNAJ DOMAIN (PROKARYOTIC HEAT SHOCK PROTEIN)-RELATED"/>
    <property type="match status" value="1"/>
</dbReference>
<evidence type="ECO:0000313" key="5">
    <source>
        <dbReference type="Proteomes" id="UP000434052"/>
    </source>
</evidence>
<keyword evidence="6" id="KW-1185">Reference proteome</keyword>
<feature type="compositionally biased region" description="Basic residues" evidence="1">
    <location>
        <begin position="161"/>
        <end position="170"/>
    </location>
</feature>
<feature type="compositionally biased region" description="Basic and acidic residues" evidence="1">
    <location>
        <begin position="88"/>
        <end position="99"/>
    </location>
</feature>
<evidence type="ECO:0000313" key="4">
    <source>
        <dbReference type="EMBL" id="TVM33333.1"/>
    </source>
</evidence>
<dbReference type="OrthoDB" id="9779622at2"/>
<dbReference type="AlphaFoldDB" id="A0A6P1ZF65"/>
<reference evidence="3 6" key="2">
    <citation type="submission" date="2019-04" db="EMBL/GenBank/DDBJ databases">
        <title>Isolation and culture of sulfate reducing bacteria from the cold seep of the South China Sea.</title>
        <authorList>
            <person name="Sun C."/>
            <person name="Liu R."/>
        </authorList>
    </citation>
    <scope>NUCLEOTIDE SEQUENCE [LARGE SCALE GENOMIC DNA]</scope>
    <source>
        <strain evidence="3 6">CS1</strain>
    </source>
</reference>
<evidence type="ECO:0000313" key="6">
    <source>
        <dbReference type="Proteomes" id="UP000503251"/>
    </source>
</evidence>
<evidence type="ECO:0000313" key="3">
    <source>
        <dbReference type="EMBL" id="QJT07833.1"/>
    </source>
</evidence>
<feature type="compositionally biased region" description="Basic and acidic residues" evidence="1">
    <location>
        <begin position="63"/>
        <end position="80"/>
    </location>
</feature>
<evidence type="ECO:0000256" key="1">
    <source>
        <dbReference type="SAM" id="MobiDB-lite"/>
    </source>
</evidence>
<evidence type="ECO:0000259" key="2">
    <source>
        <dbReference type="PROSITE" id="PS50076"/>
    </source>
</evidence>
<feature type="region of interest" description="Disordered" evidence="1">
    <location>
        <begin position="63"/>
        <end position="116"/>
    </location>
</feature>
<accession>A0A6P1ZF65</accession>
<reference evidence="4 5" key="1">
    <citation type="submission" date="2018-06" db="EMBL/GenBank/DDBJ databases">
        <title>Complete genome of Desulfovibrio marinus P48SEP.</title>
        <authorList>
            <person name="Crispim J.S."/>
            <person name="Vidigal P.M.P."/>
            <person name="Silva L.C.F."/>
            <person name="Araujo L.C."/>
            <person name="Laguardia C.N."/>
            <person name="Dias R.S."/>
            <person name="Sousa M.P."/>
            <person name="Paula S.O."/>
            <person name="Silva C."/>
        </authorList>
    </citation>
    <scope>NUCLEOTIDE SEQUENCE [LARGE SCALE GENOMIC DNA]</scope>
    <source>
        <strain evidence="4 5">P48SEP</strain>
    </source>
</reference>
<dbReference type="SMART" id="SM00271">
    <property type="entry name" value="DnaJ"/>
    <property type="match status" value="1"/>
</dbReference>
<organism evidence="4 5">
    <name type="scientific">Oceanidesulfovibrio marinus</name>
    <dbReference type="NCBI Taxonomy" id="370038"/>
    <lineage>
        <taxon>Bacteria</taxon>
        <taxon>Pseudomonadati</taxon>
        <taxon>Thermodesulfobacteriota</taxon>
        <taxon>Desulfovibrionia</taxon>
        <taxon>Desulfovibrionales</taxon>
        <taxon>Desulfovibrionaceae</taxon>
        <taxon>Oceanidesulfovibrio</taxon>
    </lineage>
</organism>
<dbReference type="Proteomes" id="UP000503251">
    <property type="component" value="Chromosome"/>
</dbReference>
<sequence>MTLKQAYSLLRVKPEASLVEVKSAFRRMAFELHPDLHPENSSASRDFQRVNEAYVILKEHLEGAGGDAERKAREQAEAKAKAQQTADAEARRRAEEQAAKARAKQARQTASKEHTVNREEVLHTILKDPFARQVFEDIYRQVRETHGREPGQASPMAGKQPVRKTRRPKPVKRIDVEWGDSRHSVDMSNGMGTAVKKWFRGWLDETQTVHLPPQNLRPGARLRLQIHHGLSGKPSTVEVTLPPDFAVGRPIRLRGLGRKVGGLKGDLYLKILAG</sequence>
<proteinExistence type="predicted"/>
<dbReference type="InterPro" id="IPR001623">
    <property type="entry name" value="DnaJ_domain"/>
</dbReference>
<dbReference type="SUPFAM" id="SSF46565">
    <property type="entry name" value="Chaperone J-domain"/>
    <property type="match status" value="1"/>
</dbReference>
<dbReference type="PROSITE" id="PS50076">
    <property type="entry name" value="DNAJ_2"/>
    <property type="match status" value="1"/>
</dbReference>
<dbReference type="Proteomes" id="UP000434052">
    <property type="component" value="Unassembled WGS sequence"/>
</dbReference>
<dbReference type="PRINTS" id="PR00625">
    <property type="entry name" value="JDOMAIN"/>
</dbReference>
<dbReference type="Pfam" id="PF00226">
    <property type="entry name" value="DnaJ"/>
    <property type="match status" value="1"/>
</dbReference>
<feature type="region of interest" description="Disordered" evidence="1">
    <location>
        <begin position="145"/>
        <end position="170"/>
    </location>
</feature>
<dbReference type="RefSeq" id="WP_144305555.1">
    <property type="nucleotide sequence ID" value="NZ_CP039543.1"/>
</dbReference>
<dbReference type="InterPro" id="IPR052276">
    <property type="entry name" value="Diphthamide-biosynth_chaperone"/>
</dbReference>
<dbReference type="EMBL" id="QMIF01000007">
    <property type="protein sequence ID" value="TVM33333.1"/>
    <property type="molecule type" value="Genomic_DNA"/>
</dbReference>
<dbReference type="EMBL" id="CP039543">
    <property type="protein sequence ID" value="QJT07833.1"/>
    <property type="molecule type" value="Genomic_DNA"/>
</dbReference>
<feature type="domain" description="J" evidence="2">
    <location>
        <begin position="5"/>
        <end position="77"/>
    </location>
</feature>